<accession>A0AA37RIK4</accession>
<comment type="caution">
    <text evidence="2">The sequence shown here is derived from an EMBL/GenBank/DDBJ whole genome shotgun (WGS) entry which is preliminary data.</text>
</comment>
<keyword evidence="1" id="KW-0472">Membrane</keyword>
<feature type="transmembrane region" description="Helical" evidence="1">
    <location>
        <begin position="46"/>
        <end position="72"/>
    </location>
</feature>
<dbReference type="EMBL" id="BSKJ01000013">
    <property type="protein sequence ID" value="GLO37888.1"/>
    <property type="molecule type" value="Genomic_DNA"/>
</dbReference>
<dbReference type="RefSeq" id="WP_284356853.1">
    <property type="nucleotide sequence ID" value="NZ_BSKF01000016.1"/>
</dbReference>
<evidence type="ECO:0000313" key="3">
    <source>
        <dbReference type="Proteomes" id="UP001161257"/>
    </source>
</evidence>
<name>A0AA37RIK4_PSEPU</name>
<dbReference type="AlphaFoldDB" id="A0AA37RIK4"/>
<protein>
    <submittedName>
        <fullName evidence="2">Uncharacterized protein</fullName>
    </submittedName>
</protein>
<keyword evidence="1" id="KW-1133">Transmembrane helix</keyword>
<proteinExistence type="predicted"/>
<gene>
    <name evidence="2" type="ORF">PPUN14671_47250</name>
</gene>
<evidence type="ECO:0000313" key="2">
    <source>
        <dbReference type="EMBL" id="GLO37888.1"/>
    </source>
</evidence>
<organism evidence="2 3">
    <name type="scientific">Pseudomonas putida</name>
    <name type="common">Arthrobacter siderocapsulatus</name>
    <dbReference type="NCBI Taxonomy" id="303"/>
    <lineage>
        <taxon>Bacteria</taxon>
        <taxon>Pseudomonadati</taxon>
        <taxon>Pseudomonadota</taxon>
        <taxon>Gammaproteobacteria</taxon>
        <taxon>Pseudomonadales</taxon>
        <taxon>Pseudomonadaceae</taxon>
        <taxon>Pseudomonas</taxon>
    </lineage>
</organism>
<dbReference type="Proteomes" id="UP001161257">
    <property type="component" value="Unassembled WGS sequence"/>
</dbReference>
<keyword evidence="1" id="KW-0812">Transmembrane</keyword>
<feature type="transmembrane region" description="Helical" evidence="1">
    <location>
        <begin position="12"/>
        <end position="34"/>
    </location>
</feature>
<sequence length="377" mass="42599">MASGKKDDWFSSALPWIIVAALGPAVIILVAYWYNLGPVSHDHGPWSSFGSLLSGVFMVASTCATLATLMFLAHQNKQIQDSNRKQQEVTDKQLAAVNFEQYVNHRRYFMERLGELQSAFGNRFVFEDADELYSKVFPRNSPINLEFTAEVNGSLNAQNYLGKLCYQLGKLDDFSKAPDWNRSGGRRLIGLLIDLSVALNLRMVDEPYDGDVVFNGKRTFINIYSSNEFIELAKAIFNSFLFYTGNEKFSGFDIPMGRSASDSLMAYVLSAKEDPAVFDVVKAVPGLEIMEQIYFNLFRMRHEDFWFLQPSYATLMDAFSSRIGVMQLKNKEFVDQIVDVGCCAASTALKHSSEEGEGYELLRQTHELFNLLLARNL</sequence>
<reference evidence="2" key="1">
    <citation type="submission" date="2023-01" db="EMBL/GenBank/DDBJ databases">
        <title>Whole-genome sequence of Pseudomonas putida NBRC 14671.</title>
        <authorList>
            <person name="Morohoshi T."/>
            <person name="Someya N."/>
        </authorList>
    </citation>
    <scope>NUCLEOTIDE SEQUENCE</scope>
    <source>
        <strain evidence="2">NBRC 14671</strain>
    </source>
</reference>
<evidence type="ECO:0000256" key="1">
    <source>
        <dbReference type="SAM" id="Phobius"/>
    </source>
</evidence>